<evidence type="ECO:0000256" key="6">
    <source>
        <dbReference type="ARBA" id="ARBA00023136"/>
    </source>
</evidence>
<name>A0A5Q0P278_9GAMM</name>
<keyword evidence="6" id="KW-0472">Membrane</keyword>
<reference evidence="10 11" key="1">
    <citation type="submission" date="2019-10" db="EMBL/GenBank/DDBJ databases">
        <authorList>
            <person name="Dong K."/>
        </authorList>
    </citation>
    <scope>NUCLEOTIDE SEQUENCE [LARGE SCALE GENOMIC DNA]</scope>
    <source>
        <strain evidence="10">dk386</strain>
        <strain evidence="9">Dk386</strain>
        <strain evidence="11">dk771</strain>
        <strain evidence="8">Dk771</strain>
    </source>
</reference>
<evidence type="ECO:0000313" key="9">
    <source>
        <dbReference type="EMBL" id="QGA10884.1"/>
    </source>
</evidence>
<dbReference type="SUPFAM" id="SSF56954">
    <property type="entry name" value="Outer membrane efflux proteins (OEP)"/>
    <property type="match status" value="1"/>
</dbReference>
<keyword evidence="10" id="KW-1185">Reference proteome</keyword>
<protein>
    <submittedName>
        <fullName evidence="8">TolC family outer membrane protein</fullName>
    </submittedName>
</protein>
<dbReference type="Proteomes" id="UP000327478">
    <property type="component" value="Chromosome"/>
</dbReference>
<keyword evidence="7" id="KW-0998">Cell outer membrane</keyword>
<accession>A0A5Q0P278</accession>
<dbReference type="EMBL" id="CP045650">
    <property type="protein sequence ID" value="QGA10884.1"/>
    <property type="molecule type" value="Genomic_DNA"/>
</dbReference>
<keyword evidence="3" id="KW-0813">Transport</keyword>
<evidence type="ECO:0000313" key="11">
    <source>
        <dbReference type="Proteomes" id="UP000480556"/>
    </source>
</evidence>
<dbReference type="InterPro" id="IPR051906">
    <property type="entry name" value="TolC-like"/>
</dbReference>
<evidence type="ECO:0000256" key="7">
    <source>
        <dbReference type="ARBA" id="ARBA00023237"/>
    </source>
</evidence>
<evidence type="ECO:0000256" key="2">
    <source>
        <dbReference type="ARBA" id="ARBA00007613"/>
    </source>
</evidence>
<dbReference type="EMBL" id="WITK01000004">
    <property type="protein sequence ID" value="MQW91529.1"/>
    <property type="molecule type" value="Genomic_DNA"/>
</dbReference>
<evidence type="ECO:0000256" key="1">
    <source>
        <dbReference type="ARBA" id="ARBA00004442"/>
    </source>
</evidence>
<dbReference type="PANTHER" id="PTHR30026">
    <property type="entry name" value="OUTER MEMBRANE PROTEIN TOLC"/>
    <property type="match status" value="1"/>
</dbReference>
<dbReference type="GO" id="GO:0009279">
    <property type="term" value="C:cell outer membrane"/>
    <property type="evidence" value="ECO:0007669"/>
    <property type="project" value="UniProtKB-SubCell"/>
</dbReference>
<dbReference type="Proteomes" id="UP000480556">
    <property type="component" value="Unassembled WGS sequence"/>
</dbReference>
<dbReference type="GO" id="GO:1990281">
    <property type="term" value="C:efflux pump complex"/>
    <property type="evidence" value="ECO:0007669"/>
    <property type="project" value="TreeGrafter"/>
</dbReference>
<evidence type="ECO:0000313" key="10">
    <source>
        <dbReference type="Proteomes" id="UP000327478"/>
    </source>
</evidence>
<dbReference type="RefSeq" id="WP_153371281.1">
    <property type="nucleotide sequence ID" value="NZ_CP045650.1"/>
</dbReference>
<dbReference type="Gene3D" id="1.20.1600.10">
    <property type="entry name" value="Outer membrane efflux proteins (OEP)"/>
    <property type="match status" value="1"/>
</dbReference>
<dbReference type="Pfam" id="PF02321">
    <property type="entry name" value="OEP"/>
    <property type="match status" value="2"/>
</dbReference>
<evidence type="ECO:0000256" key="4">
    <source>
        <dbReference type="ARBA" id="ARBA00022452"/>
    </source>
</evidence>
<dbReference type="InterPro" id="IPR010130">
    <property type="entry name" value="T1SS_OMP_TolC"/>
</dbReference>
<evidence type="ECO:0000256" key="3">
    <source>
        <dbReference type="ARBA" id="ARBA00022448"/>
    </source>
</evidence>
<dbReference type="GO" id="GO:0015288">
    <property type="term" value="F:porin activity"/>
    <property type="evidence" value="ECO:0007669"/>
    <property type="project" value="TreeGrafter"/>
</dbReference>
<keyword evidence="4" id="KW-1134">Transmembrane beta strand</keyword>
<proteinExistence type="inferred from homology"/>
<sequence>MLLREKKVHHQYRRSNGVTGAFIVLLLPLNISLTHAETSKSYFQNVKQGLGKFIAPEPTRTGYTVDISQLSKYQLDTSRINELPQVTSPQWGQTGAMSNSGIPNPLDLNKAVHTAVQRRPEITQSISTLSSQIANIDVAKAGYYPQLSGGIGTADLTKGERGRQLLSLNATQMLYDFGKVKNSVNIEEAKLTQEQARVLVALDDVSFDVANAIVNIKRYQDITKIAQQQIAGIGRIAEIANLRAKAGISSQADPIQAQSNVEAAESNLLVQQTQLRQYQQRLRTLLGFDVSNIEWELPTNLVAHAHLYEEPNFTKIPSLMLAQAGVDVARLQKDQAKLSNMPTINVKGSLSQALNGRNPNNNEDNGLYNSVMIEASSNFYQGGATRSQARAASYAEEAARAQVNTAYLDVLDQVRLIREEIENKQKQMDILSQRRQTTMRTKELYQEQYKLGTRTVVDLLNAEQAIHSAAQEIESARYDIYSALVQYIQVTGRSRDAYDLNNISIQGFEVQP</sequence>
<dbReference type="InterPro" id="IPR003423">
    <property type="entry name" value="OMP_efflux"/>
</dbReference>
<keyword evidence="5" id="KW-0812">Transmembrane</keyword>
<gene>
    <name evidence="9" type="ORF">GFH30_05555</name>
    <name evidence="8" type="ORF">GHJ48_03810</name>
</gene>
<organism evidence="8 11">
    <name type="scientific">Acinetobacter wanghuae</name>
    <dbReference type="NCBI Taxonomy" id="2662362"/>
    <lineage>
        <taxon>Bacteria</taxon>
        <taxon>Pseudomonadati</taxon>
        <taxon>Pseudomonadota</taxon>
        <taxon>Gammaproteobacteria</taxon>
        <taxon>Moraxellales</taxon>
        <taxon>Moraxellaceae</taxon>
        <taxon>Acinetobacter</taxon>
    </lineage>
</organism>
<dbReference type="AlphaFoldDB" id="A0A5Q0P278"/>
<comment type="similarity">
    <text evidence="2">Belongs to the outer membrane factor (OMF) (TC 1.B.17) family.</text>
</comment>
<evidence type="ECO:0000256" key="5">
    <source>
        <dbReference type="ARBA" id="ARBA00022692"/>
    </source>
</evidence>
<dbReference type="NCBIfam" id="TIGR01844">
    <property type="entry name" value="type_I_sec_TolC"/>
    <property type="match status" value="1"/>
</dbReference>
<comment type="subcellular location">
    <subcellularLocation>
        <location evidence="1">Cell outer membrane</location>
    </subcellularLocation>
</comment>
<evidence type="ECO:0000313" key="8">
    <source>
        <dbReference type="EMBL" id="MQW91529.1"/>
    </source>
</evidence>
<dbReference type="GO" id="GO:0015562">
    <property type="term" value="F:efflux transmembrane transporter activity"/>
    <property type="evidence" value="ECO:0007669"/>
    <property type="project" value="InterPro"/>
</dbReference>
<dbReference type="PANTHER" id="PTHR30026:SF22">
    <property type="entry name" value="OUTER MEMBRANE EFFLUX PROTEIN"/>
    <property type="match status" value="1"/>
</dbReference>